<sequence>MIWILLPGMTETPEEFGPVLELVPGADVRVIDPWVTPVNADPAVLRAAAGVPAEVGIGLIGHSIGGLAALRWALSRPGEVERLVLVDSTLPSETGHRRFYPGTRADRIVRGFLGALGWTGLPWLLGPVIRRTSVRVGSVTKRDPLSKAIIKRRYGVSSSWQQFWDELAASWVAAEQVGKLLAQGPDSVVLVAVGGGSRAGADSWLAGQRELAGTLGGRVEVLADSAHLVHLDRPDAIAAAIR</sequence>
<dbReference type="Proteomes" id="UP000553957">
    <property type="component" value="Unassembled WGS sequence"/>
</dbReference>
<evidence type="ECO:0000313" key="3">
    <source>
        <dbReference type="EMBL" id="NOL41296.1"/>
    </source>
</evidence>
<dbReference type="InterPro" id="IPR000073">
    <property type="entry name" value="AB_hydrolase_1"/>
</dbReference>
<name>A0A7Y4L0Y9_9ACTN</name>
<organism evidence="3 4">
    <name type="scientific">Kribbella sandramycini</name>
    <dbReference type="NCBI Taxonomy" id="60450"/>
    <lineage>
        <taxon>Bacteria</taxon>
        <taxon>Bacillati</taxon>
        <taxon>Actinomycetota</taxon>
        <taxon>Actinomycetes</taxon>
        <taxon>Propionibacteriales</taxon>
        <taxon>Kribbellaceae</taxon>
        <taxon>Kribbella</taxon>
    </lineage>
</organism>
<dbReference type="AlphaFoldDB" id="A0A7Y4L0Y9"/>
<dbReference type="Gene3D" id="3.40.50.1820">
    <property type="entry name" value="alpha/beta hydrolase"/>
    <property type="match status" value="1"/>
</dbReference>
<gene>
    <name evidence="2" type="ORF">HNR71_000661</name>
    <name evidence="3" type="ORF">HPO96_13670</name>
</gene>
<evidence type="ECO:0000313" key="5">
    <source>
        <dbReference type="Proteomes" id="UP000553957"/>
    </source>
</evidence>
<evidence type="ECO:0000313" key="2">
    <source>
        <dbReference type="EMBL" id="MBB6565024.1"/>
    </source>
</evidence>
<dbReference type="Pfam" id="PF12697">
    <property type="entry name" value="Abhydrolase_6"/>
    <property type="match status" value="1"/>
</dbReference>
<reference evidence="2 5" key="2">
    <citation type="submission" date="2020-08" db="EMBL/GenBank/DDBJ databases">
        <title>Sequencing the genomes of 1000 actinobacteria strains.</title>
        <authorList>
            <person name="Klenk H.-P."/>
        </authorList>
    </citation>
    <scope>NUCLEOTIDE SEQUENCE [LARGE SCALE GENOMIC DNA]</scope>
    <source>
        <strain evidence="2 5">DSM 15626</strain>
    </source>
</reference>
<dbReference type="EMBL" id="JABJRC010000003">
    <property type="protein sequence ID" value="NOL41296.1"/>
    <property type="molecule type" value="Genomic_DNA"/>
</dbReference>
<dbReference type="RefSeq" id="WP_171673816.1">
    <property type="nucleotide sequence ID" value="NZ_BAAAGT010000001.1"/>
</dbReference>
<dbReference type="SUPFAM" id="SSF53474">
    <property type="entry name" value="alpha/beta-Hydrolases"/>
    <property type="match status" value="1"/>
</dbReference>
<proteinExistence type="predicted"/>
<accession>A0A7Y4L0Y9</accession>
<evidence type="ECO:0000259" key="1">
    <source>
        <dbReference type="Pfam" id="PF12697"/>
    </source>
</evidence>
<reference evidence="3 4" key="1">
    <citation type="submission" date="2020-05" db="EMBL/GenBank/DDBJ databases">
        <title>Genome sequence of Kribbella sandramycini ATCC 39419.</title>
        <authorList>
            <person name="Maclea K.S."/>
            <person name="Fair J.L."/>
        </authorList>
    </citation>
    <scope>NUCLEOTIDE SEQUENCE [LARGE SCALE GENOMIC DNA]</scope>
    <source>
        <strain evidence="3 4">ATCC 39419</strain>
    </source>
</reference>
<feature type="domain" description="AB hydrolase-1" evidence="1">
    <location>
        <begin position="45"/>
        <end position="240"/>
    </location>
</feature>
<keyword evidence="4" id="KW-1185">Reference proteome</keyword>
<dbReference type="GO" id="GO:0016787">
    <property type="term" value="F:hydrolase activity"/>
    <property type="evidence" value="ECO:0007669"/>
    <property type="project" value="UniProtKB-KW"/>
</dbReference>
<dbReference type="Proteomes" id="UP000534306">
    <property type="component" value="Unassembled WGS sequence"/>
</dbReference>
<dbReference type="EMBL" id="JACHKF010000001">
    <property type="protein sequence ID" value="MBB6565024.1"/>
    <property type="molecule type" value="Genomic_DNA"/>
</dbReference>
<dbReference type="InterPro" id="IPR029058">
    <property type="entry name" value="AB_hydrolase_fold"/>
</dbReference>
<protein>
    <submittedName>
        <fullName evidence="3">Alpha/beta hydrolase</fullName>
    </submittedName>
    <submittedName>
        <fullName evidence="2">Lipase</fullName>
        <ecNumber evidence="2">3.1.1.-</ecNumber>
    </submittedName>
</protein>
<keyword evidence="3" id="KW-0378">Hydrolase</keyword>
<comment type="caution">
    <text evidence="3">The sequence shown here is derived from an EMBL/GenBank/DDBJ whole genome shotgun (WGS) entry which is preliminary data.</text>
</comment>
<evidence type="ECO:0000313" key="4">
    <source>
        <dbReference type="Proteomes" id="UP000534306"/>
    </source>
</evidence>
<dbReference type="EC" id="3.1.1.-" evidence="2"/>